<accession>A0A859QW44</accession>
<gene>
    <name evidence="2" type="ORF">FKV68_11470</name>
</gene>
<protein>
    <submittedName>
        <fullName evidence="2">Metal/formaldehyde-sensitive transcriptional repressor</fullName>
    </submittedName>
</protein>
<organism evidence="2 3">
    <name type="scientific">Sinorhizobium mexicanum</name>
    <dbReference type="NCBI Taxonomy" id="375549"/>
    <lineage>
        <taxon>Bacteria</taxon>
        <taxon>Pseudomonadati</taxon>
        <taxon>Pseudomonadota</taxon>
        <taxon>Alphaproteobacteria</taxon>
        <taxon>Hyphomicrobiales</taxon>
        <taxon>Rhizobiaceae</taxon>
        <taxon>Sinorhizobium/Ensifer group</taxon>
        <taxon>Sinorhizobium</taxon>
    </lineage>
</organism>
<comment type="similarity">
    <text evidence="1">Belongs to the FrmR/RcnR family.</text>
</comment>
<dbReference type="GO" id="GO:0046872">
    <property type="term" value="F:metal ion binding"/>
    <property type="evidence" value="ECO:0007669"/>
    <property type="project" value="InterPro"/>
</dbReference>
<proteinExistence type="inferred from homology"/>
<dbReference type="Gene3D" id="1.20.58.1000">
    <property type="entry name" value="Metal-sensitive repressor, helix protomer"/>
    <property type="match status" value="1"/>
</dbReference>
<keyword evidence="3" id="KW-1185">Reference proteome</keyword>
<evidence type="ECO:0000313" key="3">
    <source>
        <dbReference type="Proteomes" id="UP000510721"/>
    </source>
</evidence>
<reference evidence="2 3" key="1">
    <citation type="submission" date="2019-06" db="EMBL/GenBank/DDBJ databases">
        <title>Complete genome sequence of Ensifer mexicanus ITTG R7 isolated from nodules of Acacia angustissima (Mill.) Kuntze.</title>
        <authorList>
            <person name="Rincon-Rosales R."/>
            <person name="Rogel M.A."/>
            <person name="Guerrero G."/>
            <person name="Rincon-Molina C.I."/>
            <person name="Lopez-Lopez A."/>
            <person name="Martinez-Romero E."/>
        </authorList>
    </citation>
    <scope>NUCLEOTIDE SEQUENCE [LARGE SCALE GENOMIC DNA]</scope>
    <source>
        <strain evidence="2 3">ITTG R7</strain>
    </source>
</reference>
<dbReference type="EMBL" id="CP041238">
    <property type="protein sequence ID" value="QLL63769.1"/>
    <property type="molecule type" value="Genomic_DNA"/>
</dbReference>
<dbReference type="GO" id="GO:0045892">
    <property type="term" value="P:negative regulation of DNA-templated transcription"/>
    <property type="evidence" value="ECO:0007669"/>
    <property type="project" value="UniProtKB-ARBA"/>
</dbReference>
<dbReference type="PANTHER" id="PTHR33677:SF5">
    <property type="entry name" value="TRANSCRIPTIONAL REPRESSOR FRMR"/>
    <property type="match status" value="1"/>
</dbReference>
<dbReference type="InterPro" id="IPR003735">
    <property type="entry name" value="Metal_Tscrpt_repr"/>
</dbReference>
<dbReference type="Pfam" id="PF02583">
    <property type="entry name" value="Trns_repr_metal"/>
    <property type="match status" value="1"/>
</dbReference>
<dbReference type="AlphaFoldDB" id="A0A859QW44"/>
<dbReference type="PANTHER" id="PTHR33677">
    <property type="entry name" value="TRANSCRIPTIONAL REPRESSOR FRMR-RELATED"/>
    <property type="match status" value="1"/>
</dbReference>
<dbReference type="KEGG" id="emx:FKV68_11470"/>
<dbReference type="InterPro" id="IPR038390">
    <property type="entry name" value="Metal_Tscrpt_repr_sf"/>
</dbReference>
<dbReference type="RefSeq" id="WP_180941464.1">
    <property type="nucleotide sequence ID" value="NZ_CP041238.1"/>
</dbReference>
<dbReference type="GO" id="GO:0003677">
    <property type="term" value="F:DNA binding"/>
    <property type="evidence" value="ECO:0007669"/>
    <property type="project" value="InterPro"/>
</dbReference>
<dbReference type="Proteomes" id="UP000510721">
    <property type="component" value="Chromosome"/>
</dbReference>
<evidence type="ECO:0000256" key="1">
    <source>
        <dbReference type="ARBA" id="ARBA00005260"/>
    </source>
</evidence>
<evidence type="ECO:0000313" key="2">
    <source>
        <dbReference type="EMBL" id="QLL63769.1"/>
    </source>
</evidence>
<dbReference type="CDD" id="cd10153">
    <property type="entry name" value="RcnR-FrmR-like_DUF156"/>
    <property type="match status" value="1"/>
</dbReference>
<name>A0A859QW44_9HYPH</name>
<sequence length="96" mass="10675">MHTIRNQAKLLARVRRLKGQMEAIERALEAERPCGEILNLVASVRGAVQGLTVELIEDHIREHVAAPGAGGDLGQEQRAREQGADELIEVVRRYLK</sequence>